<comment type="subcellular location">
    <subcellularLocation>
        <location evidence="1">Membrane</location>
        <topology evidence="1">Multi-pass membrane protein</topology>
    </subcellularLocation>
</comment>
<dbReference type="EMBL" id="CABVLZ010000013">
    <property type="protein sequence ID" value="VVU95806.1"/>
    <property type="molecule type" value="Genomic_DNA"/>
</dbReference>
<gene>
    <name evidence="6" type="ORF">CPAV1605_1568</name>
</gene>
<feature type="transmembrane region" description="Helical" evidence="5">
    <location>
        <begin position="149"/>
        <end position="167"/>
    </location>
</feature>
<accession>A0A5E8CKR2</accession>
<evidence type="ECO:0000256" key="5">
    <source>
        <dbReference type="SAM" id="Phobius"/>
    </source>
</evidence>
<dbReference type="PANTHER" id="PTHR23291:SF50">
    <property type="entry name" value="PROTEIN LIFEGUARD 4"/>
    <property type="match status" value="1"/>
</dbReference>
<reference evidence="6" key="1">
    <citation type="submission" date="2019-09" db="EMBL/GenBank/DDBJ databases">
        <authorList>
            <person name="Needham M D."/>
        </authorList>
    </citation>
    <scope>NUCLEOTIDE SEQUENCE</scope>
</reference>
<feature type="transmembrane region" description="Helical" evidence="5">
    <location>
        <begin position="173"/>
        <end position="198"/>
    </location>
</feature>
<evidence type="ECO:0000256" key="2">
    <source>
        <dbReference type="ARBA" id="ARBA00022692"/>
    </source>
</evidence>
<protein>
    <submittedName>
        <fullName evidence="6">Inhibitor of apoptosis-promoting Bax1</fullName>
    </submittedName>
</protein>
<feature type="transmembrane region" description="Helical" evidence="5">
    <location>
        <begin position="48"/>
        <end position="69"/>
    </location>
</feature>
<evidence type="ECO:0000256" key="3">
    <source>
        <dbReference type="ARBA" id="ARBA00022989"/>
    </source>
</evidence>
<feature type="transmembrane region" description="Helical" evidence="5">
    <location>
        <begin position="203"/>
        <end position="221"/>
    </location>
</feature>
<sequence length="305" mass="35605">MKFRDPRELSTKLVIYTFITIFLQLTAFKKSFSPNKLFCCRNFILNTYLYISLMVSITLLTTTLINYFIIKPKQDGKKSPLYNTLISPYTSIFIFIVLMGMLFLPIIYNPPINYGLTVWRHIWMYLFTFLFGITLSSIYIVYSAESIDNIMLITLLVTIGVTLLVYLKPSLIFILKLSNILIGGLFCLIALLIVNIFFRSTKLYHLISFAGIVIFTGLLLYDSKIIMMASELCVDYGQKLANKDLLTSEMLTKYRRVKDFRIMMQQLKSTSYTRPDYINYGLRVYLDIINLFIYMLRLMGESRFN</sequence>
<feature type="transmembrane region" description="Helical" evidence="5">
    <location>
        <begin position="122"/>
        <end position="142"/>
    </location>
</feature>
<dbReference type="AlphaFoldDB" id="A0A5E8CKR2"/>
<feature type="transmembrane region" description="Helical" evidence="5">
    <location>
        <begin position="9"/>
        <end position="28"/>
    </location>
</feature>
<dbReference type="PANTHER" id="PTHR23291">
    <property type="entry name" value="BAX INHIBITOR-RELATED"/>
    <property type="match status" value="1"/>
</dbReference>
<organism evidence="6">
    <name type="scientific">seawater metagenome</name>
    <dbReference type="NCBI Taxonomy" id="1561972"/>
    <lineage>
        <taxon>unclassified sequences</taxon>
        <taxon>metagenomes</taxon>
        <taxon>ecological metagenomes</taxon>
    </lineage>
</organism>
<dbReference type="Pfam" id="PF01027">
    <property type="entry name" value="Bax1-I"/>
    <property type="match status" value="1"/>
</dbReference>
<evidence type="ECO:0000256" key="1">
    <source>
        <dbReference type="ARBA" id="ARBA00004141"/>
    </source>
</evidence>
<name>A0A5E8CKR2_9ZZZZ</name>
<evidence type="ECO:0000256" key="4">
    <source>
        <dbReference type="ARBA" id="ARBA00023136"/>
    </source>
</evidence>
<proteinExistence type="predicted"/>
<dbReference type="GO" id="GO:0016020">
    <property type="term" value="C:membrane"/>
    <property type="evidence" value="ECO:0007669"/>
    <property type="project" value="UniProtKB-SubCell"/>
</dbReference>
<keyword evidence="3 5" id="KW-1133">Transmembrane helix</keyword>
<feature type="transmembrane region" description="Helical" evidence="5">
    <location>
        <begin position="81"/>
        <end position="107"/>
    </location>
</feature>
<evidence type="ECO:0000313" key="6">
    <source>
        <dbReference type="EMBL" id="VVU95806.1"/>
    </source>
</evidence>
<keyword evidence="2 5" id="KW-0812">Transmembrane</keyword>
<keyword evidence="4 5" id="KW-0472">Membrane</keyword>
<dbReference type="InterPro" id="IPR006214">
    <property type="entry name" value="Bax_inhibitor_1-related"/>
</dbReference>